<dbReference type="PANTHER" id="PTHR15074:SF0">
    <property type="entry name" value="METHYL-CPG-BINDING DOMAIN PROTEIN 4-LIKE PROTEIN"/>
    <property type="match status" value="1"/>
</dbReference>
<feature type="domain" description="HhH-GPD" evidence="14">
    <location>
        <begin position="457"/>
        <end position="568"/>
    </location>
</feature>
<evidence type="ECO:0000256" key="12">
    <source>
        <dbReference type="ARBA" id="ARBA00083330"/>
    </source>
</evidence>
<keyword evidence="2" id="KW-0597">Phosphoprotein</keyword>
<evidence type="ECO:0000256" key="5">
    <source>
        <dbReference type="ARBA" id="ARBA00023125"/>
    </source>
</evidence>
<comment type="subunit">
    <text evidence="9">Interacts with MLH1.</text>
</comment>
<reference evidence="15" key="1">
    <citation type="journal article" date="2019" name="Plant J.">
        <title>Chlorella vulgaris genome assembly and annotation reveals the molecular basis for metabolic acclimation to high light conditions.</title>
        <authorList>
            <person name="Cecchin M."/>
            <person name="Marcolungo L."/>
            <person name="Rossato M."/>
            <person name="Girolomoni L."/>
            <person name="Cosentino E."/>
            <person name="Cuine S."/>
            <person name="Li-Beisson Y."/>
            <person name="Delledonne M."/>
            <person name="Ballottari M."/>
        </authorList>
    </citation>
    <scope>NUCLEOTIDE SEQUENCE</scope>
    <source>
        <strain evidence="15">211/11P</strain>
    </source>
</reference>
<keyword evidence="5" id="KW-0238">DNA-binding</keyword>
<comment type="function">
    <text evidence="8">Mismatch-specific DNA N-glycosylase involved in DNA repair. Has thymine glycosylase activity and is specific for G:T mismatches within methylated and unmethylated CpG sites. Can also remove uracil or 5-fluorouracil in G:U mismatches. Has no lyase activity. Was first identified as methyl-CpG-binding protein.</text>
</comment>
<feature type="compositionally biased region" description="Low complexity" evidence="13">
    <location>
        <begin position="307"/>
        <end position="326"/>
    </location>
</feature>
<keyword evidence="16" id="KW-1185">Reference proteome</keyword>
<protein>
    <recommendedName>
        <fullName evidence="10">Methyl-CpG-binding domain protein 4</fullName>
    </recommendedName>
    <alternativeName>
        <fullName evidence="11">Methyl-CpG-binding protein MBD4</fullName>
    </alternativeName>
    <alternativeName>
        <fullName evidence="12">Mismatch-specific DNA N-glycosylase</fullName>
    </alternativeName>
</protein>
<evidence type="ECO:0000256" key="11">
    <source>
        <dbReference type="ARBA" id="ARBA00076709"/>
    </source>
</evidence>
<dbReference type="GO" id="GO:0016787">
    <property type="term" value="F:hydrolase activity"/>
    <property type="evidence" value="ECO:0007669"/>
    <property type="project" value="UniProtKB-KW"/>
</dbReference>
<evidence type="ECO:0000259" key="14">
    <source>
        <dbReference type="Pfam" id="PF00730"/>
    </source>
</evidence>
<keyword evidence="3" id="KW-0227">DNA damage</keyword>
<feature type="compositionally biased region" description="Low complexity" evidence="13">
    <location>
        <begin position="218"/>
        <end position="244"/>
    </location>
</feature>
<evidence type="ECO:0000256" key="4">
    <source>
        <dbReference type="ARBA" id="ARBA00022801"/>
    </source>
</evidence>
<dbReference type="OrthoDB" id="10265068at2759"/>
<gene>
    <name evidence="15" type="ORF">D9Q98_005591</name>
</gene>
<feature type="region of interest" description="Disordered" evidence="13">
    <location>
        <begin position="46"/>
        <end position="339"/>
    </location>
</feature>
<reference evidence="15" key="2">
    <citation type="submission" date="2020-11" db="EMBL/GenBank/DDBJ databases">
        <authorList>
            <person name="Cecchin M."/>
            <person name="Marcolungo L."/>
            <person name="Rossato M."/>
            <person name="Girolomoni L."/>
            <person name="Cosentino E."/>
            <person name="Cuine S."/>
            <person name="Li-Beisson Y."/>
            <person name="Delledonne M."/>
            <person name="Ballottari M."/>
        </authorList>
    </citation>
    <scope>NUCLEOTIDE SEQUENCE</scope>
    <source>
        <strain evidence="15">211/11P</strain>
        <tissue evidence="15">Whole cell</tissue>
    </source>
</reference>
<feature type="region of interest" description="Disordered" evidence="13">
    <location>
        <begin position="380"/>
        <end position="421"/>
    </location>
</feature>
<evidence type="ECO:0000313" key="15">
    <source>
        <dbReference type="EMBL" id="KAI3429502.1"/>
    </source>
</evidence>
<dbReference type="GO" id="GO:0006284">
    <property type="term" value="P:base-excision repair"/>
    <property type="evidence" value="ECO:0007669"/>
    <property type="project" value="InterPro"/>
</dbReference>
<organism evidence="15 16">
    <name type="scientific">Chlorella vulgaris</name>
    <name type="common">Green alga</name>
    <dbReference type="NCBI Taxonomy" id="3077"/>
    <lineage>
        <taxon>Eukaryota</taxon>
        <taxon>Viridiplantae</taxon>
        <taxon>Chlorophyta</taxon>
        <taxon>core chlorophytes</taxon>
        <taxon>Trebouxiophyceae</taxon>
        <taxon>Chlorellales</taxon>
        <taxon>Chlorellaceae</taxon>
        <taxon>Chlorella clade</taxon>
        <taxon>Chlorella</taxon>
    </lineage>
</organism>
<dbReference type="InterPro" id="IPR003265">
    <property type="entry name" value="HhH-GPD_domain"/>
</dbReference>
<evidence type="ECO:0000256" key="9">
    <source>
        <dbReference type="ARBA" id="ARBA00062707"/>
    </source>
</evidence>
<evidence type="ECO:0000256" key="10">
    <source>
        <dbReference type="ARBA" id="ARBA00069821"/>
    </source>
</evidence>
<evidence type="ECO:0000256" key="2">
    <source>
        <dbReference type="ARBA" id="ARBA00022553"/>
    </source>
</evidence>
<dbReference type="EMBL" id="SIDB01000008">
    <property type="protein sequence ID" value="KAI3429502.1"/>
    <property type="molecule type" value="Genomic_DNA"/>
</dbReference>
<name>A0A9D4YW04_CHLVU</name>
<dbReference type="InterPro" id="IPR045138">
    <property type="entry name" value="MeCP2/MBD4"/>
</dbReference>
<feature type="compositionally biased region" description="Low complexity" evidence="13">
    <location>
        <begin position="408"/>
        <end position="421"/>
    </location>
</feature>
<dbReference type="AlphaFoldDB" id="A0A9D4YW04"/>
<dbReference type="GO" id="GO:0003677">
    <property type="term" value="F:DNA binding"/>
    <property type="evidence" value="ECO:0007669"/>
    <property type="project" value="UniProtKB-KW"/>
</dbReference>
<evidence type="ECO:0000256" key="7">
    <source>
        <dbReference type="ARBA" id="ARBA00023242"/>
    </source>
</evidence>
<feature type="compositionally biased region" description="Basic residues" evidence="13">
    <location>
        <begin position="286"/>
        <end position="295"/>
    </location>
</feature>
<accession>A0A9D4YW04</accession>
<dbReference type="FunFam" id="1.10.340.30:FF:000051">
    <property type="entry name" value="Methyl-CpG-binding domain protein 4"/>
    <property type="match status" value="1"/>
</dbReference>
<dbReference type="SUPFAM" id="SSF48150">
    <property type="entry name" value="DNA-glycosylase"/>
    <property type="match status" value="1"/>
</dbReference>
<dbReference type="Pfam" id="PF00730">
    <property type="entry name" value="HhH-GPD"/>
    <property type="match status" value="1"/>
</dbReference>
<evidence type="ECO:0000256" key="13">
    <source>
        <dbReference type="SAM" id="MobiDB-lite"/>
    </source>
</evidence>
<evidence type="ECO:0000256" key="8">
    <source>
        <dbReference type="ARBA" id="ARBA00055831"/>
    </source>
</evidence>
<dbReference type="InterPro" id="IPR011257">
    <property type="entry name" value="DNA_glycosylase"/>
</dbReference>
<evidence type="ECO:0000256" key="1">
    <source>
        <dbReference type="ARBA" id="ARBA00004123"/>
    </source>
</evidence>
<evidence type="ECO:0000256" key="6">
    <source>
        <dbReference type="ARBA" id="ARBA00023204"/>
    </source>
</evidence>
<dbReference type="Proteomes" id="UP001055712">
    <property type="component" value="Unassembled WGS sequence"/>
</dbReference>
<keyword evidence="4" id="KW-0378">Hydrolase</keyword>
<comment type="subcellular location">
    <subcellularLocation>
        <location evidence="1">Nucleus</location>
    </subcellularLocation>
</comment>
<keyword evidence="6" id="KW-0234">DNA repair</keyword>
<evidence type="ECO:0000256" key="3">
    <source>
        <dbReference type="ARBA" id="ARBA00022763"/>
    </source>
</evidence>
<sequence length="587" mass="62009">MDARGAPTQAQPPPPLCGGSVAAAIAESQRQLGCSRCRYAKSGCRRCRNPDYKARGSPATRERQQQAAPAADSAPAAESVDVPPVLRDTKGKRRRRAAPAPATSEPLLHTLRRHLQTGSTQAGGEGPAAAAAAGGSAAGVPSCPDPPPQQQQQKRAAEEEKAGRPAKYLKADPQLASTLQHKQQQQAGLAATTGKSKRDASADPSPSGRRPAKRQRAALPSPLGQSQPQQEQQPPVQQQQGPAPDLESDGSLVAAAVPTKQAGAEGDATLPDAAQAQAKRPLAQQHVHRPAKFRRVAPPSLVPLQQPRADAAAALSPTAAAAPEAAGSEGRGEDSGMDIDIASPRRHAAAAALGRSAAVGSSPPNRAFLAQLEQNMQLRRQERQATGGPSPLASAGKRSKTRSPLGSPAAAKAAAPPAAAAAAAQEPDPRLCLWEPPVSPYGLLEEELFDDPWKLLVACMLLNKTSSMAVRRVIWELFALCPTPAAAISADQQQLQALIQPLGLFRKRAAAIQQLSQDYLYKQWREPTELFGIGKYAADAYHMFCRGRWRDVAPDDKDLKRYRQWLEQSGGLGTGLTRHRTMGGASL</sequence>
<feature type="compositionally biased region" description="Low complexity" evidence="13">
    <location>
        <begin position="67"/>
        <end position="82"/>
    </location>
</feature>
<feature type="compositionally biased region" description="Low complexity" evidence="13">
    <location>
        <begin position="127"/>
        <end position="139"/>
    </location>
</feature>
<feature type="compositionally biased region" description="Basic and acidic residues" evidence="13">
    <location>
        <begin position="48"/>
        <end position="64"/>
    </location>
</feature>
<dbReference type="PANTHER" id="PTHR15074">
    <property type="entry name" value="METHYL-CPG-BINDING PROTEIN"/>
    <property type="match status" value="1"/>
</dbReference>
<comment type="caution">
    <text evidence="15">The sequence shown here is derived from an EMBL/GenBank/DDBJ whole genome shotgun (WGS) entry which is preliminary data.</text>
</comment>
<dbReference type="GO" id="GO:0005634">
    <property type="term" value="C:nucleus"/>
    <property type="evidence" value="ECO:0007669"/>
    <property type="project" value="UniProtKB-SubCell"/>
</dbReference>
<evidence type="ECO:0000313" key="16">
    <source>
        <dbReference type="Proteomes" id="UP001055712"/>
    </source>
</evidence>
<dbReference type="Gene3D" id="1.10.340.30">
    <property type="entry name" value="Hypothetical protein, domain 2"/>
    <property type="match status" value="1"/>
</dbReference>
<keyword evidence="7" id="KW-0539">Nucleus</keyword>
<proteinExistence type="predicted"/>